<evidence type="ECO:0000313" key="2">
    <source>
        <dbReference type="Proteomes" id="UP000632273"/>
    </source>
</evidence>
<reference evidence="2" key="1">
    <citation type="journal article" date="2019" name="Int. J. Syst. Evol. Microbiol.">
        <title>The Global Catalogue of Microorganisms (GCM) 10K type strain sequencing project: providing services to taxonomists for standard genome sequencing and annotation.</title>
        <authorList>
            <consortium name="The Broad Institute Genomics Platform"/>
            <consortium name="The Broad Institute Genome Sequencing Center for Infectious Disease"/>
            <person name="Wu L."/>
            <person name="Ma J."/>
        </authorList>
    </citation>
    <scope>NUCLEOTIDE SEQUENCE [LARGE SCALE GENOMIC DNA]</scope>
    <source>
        <strain evidence="2">CGMCC 1.15197</strain>
    </source>
</reference>
<dbReference type="EMBL" id="BMHT01000005">
    <property type="protein sequence ID" value="GGF17184.1"/>
    <property type="molecule type" value="Genomic_DNA"/>
</dbReference>
<protein>
    <submittedName>
        <fullName evidence="1">Uncharacterized protein</fullName>
    </submittedName>
</protein>
<name>A0ABQ1UF51_9BACT</name>
<dbReference type="RefSeq" id="WP_188814912.1">
    <property type="nucleotide sequence ID" value="NZ_BMHT01000005.1"/>
</dbReference>
<keyword evidence="2" id="KW-1185">Reference proteome</keyword>
<gene>
    <name evidence="1" type="ORF">GCM10011383_30780</name>
</gene>
<accession>A0ABQ1UF51</accession>
<comment type="caution">
    <text evidence="1">The sequence shown here is derived from an EMBL/GenBank/DDBJ whole genome shotgun (WGS) entry which is preliminary data.</text>
</comment>
<proteinExistence type="predicted"/>
<organism evidence="1 2">
    <name type="scientific">Hymenobacter cavernae</name>
    <dbReference type="NCBI Taxonomy" id="2044852"/>
    <lineage>
        <taxon>Bacteria</taxon>
        <taxon>Pseudomonadati</taxon>
        <taxon>Bacteroidota</taxon>
        <taxon>Cytophagia</taxon>
        <taxon>Cytophagales</taxon>
        <taxon>Hymenobacteraceae</taxon>
        <taxon>Hymenobacter</taxon>
    </lineage>
</organism>
<sequence length="137" mass="15683">MSFDNSFRITRYNTRFRADTGFFQALLNLAELDAYNATVGTILLVNGVILLYYQPPSCTIKHLVIMAPTPIQPTRLNPVQVSLLRLFERGMSDEDILDLQRVIVAHLSQKMLAEVERIDTERGYTAEDYEQMLNEPS</sequence>
<evidence type="ECO:0000313" key="1">
    <source>
        <dbReference type="EMBL" id="GGF17184.1"/>
    </source>
</evidence>
<dbReference type="Proteomes" id="UP000632273">
    <property type="component" value="Unassembled WGS sequence"/>
</dbReference>